<dbReference type="InterPro" id="IPR051317">
    <property type="entry name" value="Gfo/Idh/MocA_oxidoreduct"/>
</dbReference>
<dbReference type="SUPFAM" id="SSF55347">
    <property type="entry name" value="Glyceraldehyde-3-phosphate dehydrogenase-like, C-terminal domain"/>
    <property type="match status" value="1"/>
</dbReference>
<evidence type="ECO:0000259" key="2">
    <source>
        <dbReference type="Pfam" id="PF22685"/>
    </source>
</evidence>
<dbReference type="SUPFAM" id="SSF51735">
    <property type="entry name" value="NAD(P)-binding Rossmann-fold domains"/>
    <property type="match status" value="1"/>
</dbReference>
<dbReference type="PANTHER" id="PTHR43708:SF1">
    <property type="entry name" value="GALACTOSE_LACTOSE METABOLISM REGULATORY PROTEIN GAL80"/>
    <property type="match status" value="1"/>
</dbReference>
<keyword evidence="4" id="KW-1185">Reference proteome</keyword>
<dbReference type="Pfam" id="PF22685">
    <property type="entry name" value="Gal80p_C-like"/>
    <property type="match status" value="1"/>
</dbReference>
<reference evidence="3 4" key="1">
    <citation type="submission" date="2016-11" db="EMBL/GenBank/DDBJ databases">
        <authorList>
            <person name="Jaros S."/>
            <person name="Januszkiewicz K."/>
            <person name="Wedrychowicz H."/>
        </authorList>
    </citation>
    <scope>NUCLEOTIDE SEQUENCE [LARGE SCALE GENOMIC DNA]</scope>
    <source>
        <strain evidence="3 4">DSM 22153</strain>
    </source>
</reference>
<dbReference type="EMBL" id="FRBW01000003">
    <property type="protein sequence ID" value="SHM65605.1"/>
    <property type="molecule type" value="Genomic_DNA"/>
</dbReference>
<evidence type="ECO:0000313" key="3">
    <source>
        <dbReference type="EMBL" id="SHM65605.1"/>
    </source>
</evidence>
<dbReference type="STRING" id="735517.SAMN05444272_2879"/>
<protein>
    <submittedName>
        <fullName evidence="3">Predicted dehydrogenase</fullName>
    </submittedName>
</protein>
<dbReference type="GO" id="GO:0000166">
    <property type="term" value="F:nucleotide binding"/>
    <property type="evidence" value="ECO:0007669"/>
    <property type="project" value="InterPro"/>
</dbReference>
<dbReference type="InterPro" id="IPR000683">
    <property type="entry name" value="Gfo/Idh/MocA-like_OxRdtase_N"/>
</dbReference>
<feature type="domain" description="Gal80p-like C-terminal" evidence="2">
    <location>
        <begin position="136"/>
        <end position="278"/>
    </location>
</feature>
<sequence>MEFRKLNVGVVGLKPGESWAAVAHVPSLRALSDDFVIAGVANSSLESSKAAAEALGIPVAYPDAFTMIADDDIDVIVVTITVPQHLAVVKAALEAGKHVYCEAPLGNGAAEAEEMAALAREKKVVAIVGLQARVAPEILYLRKLIEDGFVGEVLASGLAAWGGGWGASASNLNRLAYLLDKKNGATMLTIPLGHTLAALRDVLGDVVEVSAFLANRIPVVRNDDEGGTLQKTAEDQILAFAKLENGAPLSIHYQGGGANGIPGLAWDIHGTEGDIRVTAPFGHGQMAQLSLSGAKVGAGELAPIEVPETFRENQVADPIPGNVTRNYARMARDIRTGSSSASTFDDAVGLQRLIDAFEQSSLAAARITLTPTNRKIPLPE</sequence>
<feature type="domain" description="Gfo/Idh/MocA-like oxidoreductase N-terminal" evidence="1">
    <location>
        <begin position="6"/>
        <end position="129"/>
    </location>
</feature>
<dbReference type="InterPro" id="IPR055080">
    <property type="entry name" value="Gal80p-like_C"/>
</dbReference>
<dbReference type="Gene3D" id="3.30.360.10">
    <property type="entry name" value="Dihydrodipicolinate Reductase, domain 2"/>
    <property type="match status" value="1"/>
</dbReference>
<dbReference type="Proteomes" id="UP000186002">
    <property type="component" value="Unassembled WGS sequence"/>
</dbReference>
<dbReference type="PANTHER" id="PTHR43708">
    <property type="entry name" value="CONSERVED EXPRESSED OXIDOREDUCTASE (EUROFUNG)"/>
    <property type="match status" value="1"/>
</dbReference>
<evidence type="ECO:0000313" key="4">
    <source>
        <dbReference type="Proteomes" id="UP000186002"/>
    </source>
</evidence>
<dbReference type="RefSeq" id="WP_073014019.1">
    <property type="nucleotide sequence ID" value="NZ_FRBW01000003.1"/>
</dbReference>
<name>A0A1M7KJU3_9HYPH</name>
<dbReference type="Gene3D" id="3.40.50.720">
    <property type="entry name" value="NAD(P)-binding Rossmann-like Domain"/>
    <property type="match status" value="1"/>
</dbReference>
<proteinExistence type="predicted"/>
<accession>A0A1M7KJU3</accession>
<dbReference type="OrthoDB" id="9776544at2"/>
<dbReference type="InterPro" id="IPR036291">
    <property type="entry name" value="NAD(P)-bd_dom_sf"/>
</dbReference>
<evidence type="ECO:0000259" key="1">
    <source>
        <dbReference type="Pfam" id="PF01408"/>
    </source>
</evidence>
<gene>
    <name evidence="3" type="ORF">SAMN05444272_2879</name>
</gene>
<dbReference type="Pfam" id="PF01408">
    <property type="entry name" value="GFO_IDH_MocA"/>
    <property type="match status" value="1"/>
</dbReference>
<organism evidence="3 4">
    <name type="scientific">Roseibium suaedae</name>
    <dbReference type="NCBI Taxonomy" id="735517"/>
    <lineage>
        <taxon>Bacteria</taxon>
        <taxon>Pseudomonadati</taxon>
        <taxon>Pseudomonadota</taxon>
        <taxon>Alphaproteobacteria</taxon>
        <taxon>Hyphomicrobiales</taxon>
        <taxon>Stappiaceae</taxon>
        <taxon>Roseibium</taxon>
    </lineage>
</organism>
<dbReference type="AlphaFoldDB" id="A0A1M7KJU3"/>